<evidence type="ECO:0000313" key="1">
    <source>
        <dbReference type="EMBL" id="CPR21459.1"/>
    </source>
</evidence>
<gene>
    <name evidence="1" type="ORF">YBN1229_v1_3058</name>
</gene>
<name>A0A0D6JIZ6_9HYPH</name>
<evidence type="ECO:0000313" key="2">
    <source>
        <dbReference type="Proteomes" id="UP000033187"/>
    </source>
</evidence>
<keyword evidence="2" id="KW-1185">Reference proteome</keyword>
<reference evidence="2" key="1">
    <citation type="submission" date="2015-02" db="EMBL/GenBank/DDBJ databases">
        <authorList>
            <person name="Chooi Y.-H."/>
        </authorList>
    </citation>
    <scope>NUCLEOTIDE SEQUENCE [LARGE SCALE GENOMIC DNA]</scope>
    <source>
        <strain evidence="2">strain Y</strain>
    </source>
</reference>
<dbReference type="AlphaFoldDB" id="A0A0D6JIZ6"/>
<protein>
    <submittedName>
        <fullName evidence="1">Uncharacterized protein</fullName>
    </submittedName>
</protein>
<dbReference type="Proteomes" id="UP000033187">
    <property type="component" value="Chromosome 1"/>
</dbReference>
<proteinExistence type="predicted"/>
<dbReference type="EMBL" id="LN829119">
    <property type="protein sequence ID" value="CPR21459.1"/>
    <property type="molecule type" value="Genomic_DNA"/>
</dbReference>
<sequence length="69" mass="7448">MTERLCHVGHTAVLTVTAPIVECAKGLSVSLRELPLPHRRHTLARNIISLVDDKVAHYCALPGVILPSG</sequence>
<accession>A0A0D6JIZ6</accession>
<dbReference type="KEGG" id="fiy:BN1229_v1_3058"/>
<dbReference type="KEGG" id="fil:BN1229_v1_2857"/>
<organism evidence="1 2">
    <name type="scientific">Candidatus Filomicrobium marinum</name>
    <dbReference type="NCBI Taxonomy" id="1608628"/>
    <lineage>
        <taxon>Bacteria</taxon>
        <taxon>Pseudomonadati</taxon>
        <taxon>Pseudomonadota</taxon>
        <taxon>Alphaproteobacteria</taxon>
        <taxon>Hyphomicrobiales</taxon>
        <taxon>Hyphomicrobiaceae</taxon>
        <taxon>Filomicrobium</taxon>
    </lineage>
</organism>